<dbReference type="GO" id="GO:0016740">
    <property type="term" value="F:transferase activity"/>
    <property type="evidence" value="ECO:0007669"/>
    <property type="project" value="UniProtKB-KW"/>
</dbReference>
<sequence length="267" mass="31229">MHTNYIISLPTAIQRREHIKQEFGKQDIPFEFYDALMPSEQLNQLIQKYLPNLSQASLSEGEKACFMSHYILWKKCIDENLPYIFIFEDDIFLGKNANDFLSSGNNWISNLFLDNKNSIIRLETYLMPIKPDETRKSYKKEYKNREIRLLENVHFGTAGYVITNNAAKVLTQLFLTLSPEDIKPLDVLMFDTFLKGSNLDIYQLTPALCIQDTTLNKKTPSFNSEIEHSAYNKKKKENIFDKLIKLITKPKRMKEKRIAKQTIIPFL</sequence>
<gene>
    <name evidence="2" type="primary">lex1</name>
    <name evidence="2" type="ORF">NCTC10794_02160</name>
</gene>
<organism evidence="2 3">
    <name type="scientific">Haemophilus parahaemolyticus</name>
    <dbReference type="NCBI Taxonomy" id="735"/>
    <lineage>
        <taxon>Bacteria</taxon>
        <taxon>Pseudomonadati</taxon>
        <taxon>Pseudomonadota</taxon>
        <taxon>Gammaproteobacteria</taxon>
        <taxon>Pasteurellales</taxon>
        <taxon>Pasteurellaceae</taxon>
        <taxon>Haemophilus</taxon>
    </lineage>
</organism>
<proteinExistence type="predicted"/>
<dbReference type="CDD" id="cd06532">
    <property type="entry name" value="Glyco_transf_25"/>
    <property type="match status" value="1"/>
</dbReference>
<dbReference type="RefSeq" id="WP_119223291.1">
    <property type="nucleotide sequence ID" value="NZ_UGHH01000002.1"/>
</dbReference>
<dbReference type="EC" id="2.-.-.-" evidence="2"/>
<evidence type="ECO:0000259" key="1">
    <source>
        <dbReference type="Pfam" id="PF01755"/>
    </source>
</evidence>
<dbReference type="EMBL" id="UGHH01000002">
    <property type="protein sequence ID" value="STO65077.1"/>
    <property type="molecule type" value="Genomic_DNA"/>
</dbReference>
<evidence type="ECO:0000313" key="2">
    <source>
        <dbReference type="EMBL" id="STO65077.1"/>
    </source>
</evidence>
<evidence type="ECO:0000313" key="3">
    <source>
        <dbReference type="Proteomes" id="UP000254867"/>
    </source>
</evidence>
<dbReference type="InterPro" id="IPR002654">
    <property type="entry name" value="Glyco_trans_25"/>
</dbReference>
<dbReference type="AlphaFoldDB" id="A0A377I542"/>
<dbReference type="Proteomes" id="UP000254867">
    <property type="component" value="Unassembled WGS sequence"/>
</dbReference>
<dbReference type="Pfam" id="PF01755">
    <property type="entry name" value="Glyco_transf_25"/>
    <property type="match status" value="1"/>
</dbReference>
<protein>
    <submittedName>
        <fullName evidence="2">Probable lipooligosaccharide biosynthesis protein</fullName>
        <ecNumber evidence="2">2.-.-.-</ecNumber>
    </submittedName>
</protein>
<accession>A0A377I542</accession>
<name>A0A377I542_HAEPH</name>
<feature type="domain" description="Glycosyl transferase family 25" evidence="1">
    <location>
        <begin position="1"/>
        <end position="187"/>
    </location>
</feature>
<reference evidence="2 3" key="1">
    <citation type="submission" date="2018-06" db="EMBL/GenBank/DDBJ databases">
        <authorList>
            <consortium name="Pathogen Informatics"/>
            <person name="Doyle S."/>
        </authorList>
    </citation>
    <scope>NUCLEOTIDE SEQUENCE [LARGE SCALE GENOMIC DNA]</scope>
    <source>
        <strain evidence="2 3">NCTC10794</strain>
    </source>
</reference>
<keyword evidence="2" id="KW-0808">Transferase</keyword>